<keyword evidence="9" id="KW-1185">Reference proteome</keyword>
<dbReference type="PROSITE" id="PS50252">
    <property type="entry name" value="TBOX_3"/>
    <property type="match status" value="1"/>
</dbReference>
<feature type="compositionally biased region" description="Polar residues" evidence="7">
    <location>
        <begin position="360"/>
        <end position="375"/>
    </location>
</feature>
<keyword evidence="4" id="KW-0804">Transcription</keyword>
<evidence type="ECO:0000256" key="5">
    <source>
        <dbReference type="ARBA" id="ARBA00023242"/>
    </source>
</evidence>
<dbReference type="AlphaFoldDB" id="A0A8B8AP02"/>
<dbReference type="SMART" id="SM00425">
    <property type="entry name" value="TBOX"/>
    <property type="match status" value="1"/>
</dbReference>
<dbReference type="RefSeq" id="XP_022291864.1">
    <property type="nucleotide sequence ID" value="XM_022436156.1"/>
</dbReference>
<organism evidence="9 10">
    <name type="scientific">Crassostrea virginica</name>
    <name type="common">Eastern oyster</name>
    <dbReference type="NCBI Taxonomy" id="6565"/>
    <lineage>
        <taxon>Eukaryota</taxon>
        <taxon>Metazoa</taxon>
        <taxon>Spiralia</taxon>
        <taxon>Lophotrochozoa</taxon>
        <taxon>Mollusca</taxon>
        <taxon>Bivalvia</taxon>
        <taxon>Autobranchia</taxon>
        <taxon>Pteriomorphia</taxon>
        <taxon>Ostreida</taxon>
        <taxon>Ostreoidea</taxon>
        <taxon>Ostreidae</taxon>
        <taxon>Crassostrea</taxon>
    </lineage>
</organism>
<dbReference type="Proteomes" id="UP000694844">
    <property type="component" value="Chromosome 7"/>
</dbReference>
<dbReference type="SUPFAM" id="SSF49417">
    <property type="entry name" value="p53-like transcription factors"/>
    <property type="match status" value="1"/>
</dbReference>
<name>A0A8B8AP02_CRAVI</name>
<comment type="caution">
    <text evidence="6">Lacks conserved residue(s) required for the propagation of feature annotation.</text>
</comment>
<dbReference type="InterPro" id="IPR008967">
    <property type="entry name" value="p53-like_TF_DNA-bd_sf"/>
</dbReference>
<accession>A0A8B8AP02</accession>
<dbReference type="PRINTS" id="PR00937">
    <property type="entry name" value="TBOX"/>
</dbReference>
<proteinExistence type="predicted"/>
<keyword evidence="5 6" id="KW-0539">Nucleus</keyword>
<dbReference type="GO" id="GO:0001708">
    <property type="term" value="P:cell fate specification"/>
    <property type="evidence" value="ECO:0007669"/>
    <property type="project" value="TreeGrafter"/>
</dbReference>
<evidence type="ECO:0000256" key="3">
    <source>
        <dbReference type="ARBA" id="ARBA00023125"/>
    </source>
</evidence>
<evidence type="ECO:0000256" key="1">
    <source>
        <dbReference type="ARBA" id="ARBA00004123"/>
    </source>
</evidence>
<dbReference type="Gene3D" id="2.60.40.820">
    <property type="entry name" value="Transcription factor, T-box"/>
    <property type="match status" value="1"/>
</dbReference>
<dbReference type="Pfam" id="PF00907">
    <property type="entry name" value="T-box"/>
    <property type="match status" value="1"/>
</dbReference>
<protein>
    <submittedName>
        <fullName evidence="10">T-box transcription factor TBX22-like</fullName>
    </submittedName>
</protein>
<dbReference type="GO" id="GO:0005634">
    <property type="term" value="C:nucleus"/>
    <property type="evidence" value="ECO:0007669"/>
    <property type="project" value="UniProtKB-SubCell"/>
</dbReference>
<dbReference type="OrthoDB" id="7442607at2759"/>
<evidence type="ECO:0000259" key="8">
    <source>
        <dbReference type="PROSITE" id="PS50252"/>
    </source>
</evidence>
<dbReference type="CDD" id="cd20682">
    <property type="entry name" value="T-box-like"/>
    <property type="match status" value="1"/>
</dbReference>
<keyword evidence="3 6" id="KW-0238">DNA-binding</keyword>
<dbReference type="PANTHER" id="PTHR11267">
    <property type="entry name" value="T-BOX PROTEIN-RELATED"/>
    <property type="match status" value="1"/>
</dbReference>
<dbReference type="GO" id="GO:0000785">
    <property type="term" value="C:chromatin"/>
    <property type="evidence" value="ECO:0007669"/>
    <property type="project" value="TreeGrafter"/>
</dbReference>
<evidence type="ECO:0000256" key="7">
    <source>
        <dbReference type="SAM" id="MobiDB-lite"/>
    </source>
</evidence>
<comment type="subcellular location">
    <subcellularLocation>
        <location evidence="1 6">Nucleus</location>
    </subcellularLocation>
</comment>
<dbReference type="InterPro" id="IPR018186">
    <property type="entry name" value="TF_T-box_CS"/>
</dbReference>
<dbReference type="GO" id="GO:0045893">
    <property type="term" value="P:positive regulation of DNA-templated transcription"/>
    <property type="evidence" value="ECO:0007669"/>
    <property type="project" value="InterPro"/>
</dbReference>
<keyword evidence="2" id="KW-0805">Transcription regulation</keyword>
<dbReference type="KEGG" id="cvn:111103117"/>
<sequence length="426" mass="47931">MLSAKAKAFSIDSLLAVRPGVGGELAIADSPTRTHDVAVCHRDHPTKRHTISKCFHQASQTVTDDTSTSSIQMELCQNELWHAFHNLGTEMIITKTGRRMFPAIRIKLHGLDPDYKYSVSLEFSQLDKQKYRYVYHSSKWMVSGLGDEMIRDQIYRHPDSPTEGAALESQIVSFERIKLTNNDSPKYGQISLLSMQRFVPRLHVHQISADGRTVRHFVTSFPQTSFTAVTAYQNQEITKLKIARNPFAKGFREAGKNRSSLEAMLDTFAVNGARPRCNPPPPKRQLLGTQDEKTGSLAFFLSGKEMRLFTNEWPSPAPSSAHAQLSDQTIRYPYILQIQAPPFQRDTHSQDCLNCDPVSSLESSPGRGQNLQQSPGCLERPHQPVCSPDVPLWCSKMPVPVSPSFNFEPPNVSSNLLKMFRYSLNK</sequence>
<dbReference type="InterPro" id="IPR036960">
    <property type="entry name" value="T-box_sf"/>
</dbReference>
<evidence type="ECO:0000256" key="2">
    <source>
        <dbReference type="ARBA" id="ARBA00023015"/>
    </source>
</evidence>
<feature type="domain" description="T-box" evidence="8">
    <location>
        <begin position="75"/>
        <end position="253"/>
    </location>
</feature>
<dbReference type="InterPro" id="IPR046360">
    <property type="entry name" value="T-box_DNA-bd"/>
</dbReference>
<dbReference type="GO" id="GO:0000978">
    <property type="term" value="F:RNA polymerase II cis-regulatory region sequence-specific DNA binding"/>
    <property type="evidence" value="ECO:0007669"/>
    <property type="project" value="InterPro"/>
</dbReference>
<dbReference type="InterPro" id="IPR001699">
    <property type="entry name" value="TF_T-box"/>
</dbReference>
<dbReference type="PANTHER" id="PTHR11267:SF207">
    <property type="entry name" value="OVER COMPENSATING MALES, ISOFORM A"/>
    <property type="match status" value="1"/>
</dbReference>
<evidence type="ECO:0000313" key="9">
    <source>
        <dbReference type="Proteomes" id="UP000694844"/>
    </source>
</evidence>
<gene>
    <name evidence="10" type="primary">LOC111103117</name>
</gene>
<reference evidence="10" key="1">
    <citation type="submission" date="2025-08" db="UniProtKB">
        <authorList>
            <consortium name="RefSeq"/>
        </authorList>
    </citation>
    <scope>IDENTIFICATION</scope>
    <source>
        <tissue evidence="10">Whole sample</tissue>
    </source>
</reference>
<evidence type="ECO:0000256" key="6">
    <source>
        <dbReference type="PROSITE-ProRule" id="PRU00201"/>
    </source>
</evidence>
<evidence type="ECO:0000313" key="10">
    <source>
        <dbReference type="RefSeq" id="XP_022291864.1"/>
    </source>
</evidence>
<dbReference type="GeneID" id="111103117"/>
<feature type="region of interest" description="Disordered" evidence="7">
    <location>
        <begin position="355"/>
        <end position="377"/>
    </location>
</feature>
<dbReference type="GO" id="GO:0000981">
    <property type="term" value="F:DNA-binding transcription factor activity, RNA polymerase II-specific"/>
    <property type="evidence" value="ECO:0007669"/>
    <property type="project" value="TreeGrafter"/>
</dbReference>
<evidence type="ECO:0000256" key="4">
    <source>
        <dbReference type="ARBA" id="ARBA00023163"/>
    </source>
</evidence>
<dbReference type="PROSITE" id="PS01283">
    <property type="entry name" value="TBOX_1"/>
    <property type="match status" value="1"/>
</dbReference>